<dbReference type="Proteomes" id="UP000198963">
    <property type="component" value="Chromosome I"/>
</dbReference>
<dbReference type="InterPro" id="IPR003141">
    <property type="entry name" value="Pol/His_phosphatase_N"/>
</dbReference>
<dbReference type="SMART" id="SM00481">
    <property type="entry name" value="POLIIIAc"/>
    <property type="match status" value="1"/>
</dbReference>
<dbReference type="InterPro" id="IPR036397">
    <property type="entry name" value="RNaseH_sf"/>
</dbReference>
<evidence type="ECO:0000256" key="8">
    <source>
        <dbReference type="ARBA" id="ARBA00049244"/>
    </source>
</evidence>
<evidence type="ECO:0000256" key="2">
    <source>
        <dbReference type="ARBA" id="ARBA00012417"/>
    </source>
</evidence>
<keyword evidence="12" id="KW-1185">Reference proteome</keyword>
<dbReference type="Pfam" id="PF07733">
    <property type="entry name" value="DNA_pol3_alpha"/>
    <property type="match status" value="1"/>
</dbReference>
<name>A0A1H1QR88_9FLAO</name>
<protein>
    <recommendedName>
        <fullName evidence="3">DNA polymerase III subunit alpha</fullName>
        <ecNumber evidence="2">2.7.7.7</ecNumber>
    </recommendedName>
</protein>
<sequence>MYLIFDTETTGLPKRWDAPITDTDNWPRCIQIAWQLHDGMGNCIDHQDYLVQPEGFNIPYDAEKIHGISTELAQEQGVPLAEVLEKFNEVLSQTKFVVGQNVKFDLNIMGAEFVREDVENPLQELPVLDTCTEHTASLCQIPGGRYGKFKLPTLTELHEYLFNQPFAEAHNATADVEATTRCFLELIRRKQYTKEELDVSPEYFENFTQENPAEIQLIGLKHINLKRESAKINARLQKAQAEETPVIVDKEAASQLKDADFAHLHNHSQYSILQSTISIKDLVAAAAKQNMPAVAMTDHGNMMGAFHFVSAVSGHNKKVKAQHQEAEEAGLEKKGKIIKPIIGCEFFVCEDHTDKTRKDNGYQIVLMAKNKNGYHNLAKLSSAAFTDGFYYVPRIDKKLIEQYKEDLICLTGNLYGEVPSKVLNVGENQAEEALLWWKETFQDDLYLEIMRHNQEDENRVNPVLIQFSKKHNVKLVATNNTYYVDQENANAHDILLCVKDGEKQATPIGRGRGYRYGLPNQEYYFKSSEEMKALFRDVPEAIVNIQEVVDKIEPYELARDVLLPKFDIPDEFKHEEDDIDGGKRGENAFLRHITYKGAKIRYGEITPEIEERLDFELGVIEKTGYPGYFLIVEDFIREARKMDVSVGPGRGSAAGSVVAYCLWITNIDPIKYDLLFERFLNPDRVSMPDIDIDFDDEGRSRVMDYVIEKYGANQVAQIITYGTMAAKSSIRDTARVLDLPLNEADHIAKLIPLMSKLGKIFGLDEKELAKKFRAEDLEKINELLNISEGDDLQAETLNQARILEGSVRNTGIHACGVIITPSDITNYVPVSLAKDSDLYVTQFDNSVVESAGLLKMDFLGLKTLTLIKDTVKLVKAKHNIELDPENFPLDDVKTYELFQRGETVGVFQYESPGMQKHMKNLKPTVFDDLIAMNALYRPGPMEYIPSFIARKHGDEEIVYDLPEMEEYLKETYGITVYQEQVMLLSQKLADFTKGEADVLRKAMGKKQIAVLDKMKPKFIEQAGAKGLDKKKLEKIWKDWEAFASYAFNKSHSTCYAWIAYQTAYLKAHYPAEYMAAVLSNNMNDIKSVTFFMEECKRMRLPVLGPSVNESFYKFSVNKDNAVRFGMGAIKGVGHGAVQTIVENRKKDGHYKSIFDLAKRIDLRAANKKAFEGLANAGGFDCWPETHRAQYFAHDGDGITFLEKAVKYGAKHQENENSAQVSLFGAASDVQIAEPVVPPCEDWGTMEKLSREREVVGIYISGHPLDDFAIEMKTFCNGVVAHFNDLEAIVNKEVTFGGVVTDVQHRVSKQGKGWAIFTIEDYTDSFEFRIFGEDYLKFRHFFVINSFVYVRAFVREGWVNRDTGKKGEPRIQFNNFQLLHDVMDTYAKKLSIQLNIRDLEREKVNILYDLIKYHEGSQTLNFVVYDNAEKIKVQMPSRKNKVKISQELLNSLKEHDVMYKLN</sequence>
<dbReference type="GO" id="GO:0003887">
    <property type="term" value="F:DNA-directed DNA polymerase activity"/>
    <property type="evidence" value="ECO:0007669"/>
    <property type="project" value="UniProtKB-KW"/>
</dbReference>
<evidence type="ECO:0000256" key="5">
    <source>
        <dbReference type="ARBA" id="ARBA00022695"/>
    </source>
</evidence>
<evidence type="ECO:0000313" key="12">
    <source>
        <dbReference type="Proteomes" id="UP000198963"/>
    </source>
</evidence>
<dbReference type="Pfam" id="PF14579">
    <property type="entry name" value="HHH_6"/>
    <property type="match status" value="1"/>
</dbReference>
<evidence type="ECO:0000313" key="11">
    <source>
        <dbReference type="EMBL" id="SDS25823.1"/>
    </source>
</evidence>
<keyword evidence="4" id="KW-0808">Transferase</keyword>
<dbReference type="InterPro" id="IPR004805">
    <property type="entry name" value="DnaE2/DnaE/PolC"/>
</dbReference>
<comment type="catalytic activity">
    <reaction evidence="8">
        <text>DNA(n) + a 2'-deoxyribonucleoside 5'-triphosphate = DNA(n+1) + diphosphate</text>
        <dbReference type="Rhea" id="RHEA:22508"/>
        <dbReference type="Rhea" id="RHEA-COMP:17339"/>
        <dbReference type="Rhea" id="RHEA-COMP:17340"/>
        <dbReference type="ChEBI" id="CHEBI:33019"/>
        <dbReference type="ChEBI" id="CHEBI:61560"/>
        <dbReference type="ChEBI" id="CHEBI:173112"/>
        <dbReference type="EC" id="2.7.7.7"/>
    </reaction>
</comment>
<dbReference type="EMBL" id="LT629774">
    <property type="protein sequence ID" value="SDS25823.1"/>
    <property type="molecule type" value="Genomic_DNA"/>
</dbReference>
<dbReference type="GO" id="GO:0008408">
    <property type="term" value="F:3'-5' exonuclease activity"/>
    <property type="evidence" value="ECO:0007669"/>
    <property type="project" value="InterPro"/>
</dbReference>
<dbReference type="Pfam" id="PF17657">
    <property type="entry name" value="DNA_pol3_finger"/>
    <property type="match status" value="1"/>
</dbReference>
<gene>
    <name evidence="11" type="ORF">SAMN04489797_1206</name>
</gene>
<evidence type="ECO:0000256" key="3">
    <source>
        <dbReference type="ARBA" id="ARBA00019114"/>
    </source>
</evidence>
<dbReference type="Gene3D" id="1.10.10.1600">
    <property type="entry name" value="Bacterial DNA polymerase III alpha subunit, thumb domain"/>
    <property type="match status" value="1"/>
</dbReference>
<dbReference type="InterPro" id="IPR029460">
    <property type="entry name" value="DNAPol_HHH"/>
</dbReference>
<evidence type="ECO:0000259" key="10">
    <source>
        <dbReference type="SMART" id="SM00481"/>
    </source>
</evidence>
<dbReference type="InterPro" id="IPR012340">
    <property type="entry name" value="NA-bd_OB-fold"/>
</dbReference>
<dbReference type="Pfam" id="PF01336">
    <property type="entry name" value="tRNA_anti-codon"/>
    <property type="match status" value="1"/>
</dbReference>
<keyword evidence="7" id="KW-0239">DNA-directed DNA polymerase</keyword>
<dbReference type="RefSeq" id="WP_092445230.1">
    <property type="nucleotide sequence ID" value="NZ_LT629774.1"/>
</dbReference>
<dbReference type="SMART" id="SM00479">
    <property type="entry name" value="EXOIII"/>
    <property type="match status" value="1"/>
</dbReference>
<dbReference type="Gene3D" id="3.20.20.140">
    <property type="entry name" value="Metal-dependent hydrolases"/>
    <property type="match status" value="1"/>
</dbReference>
<keyword evidence="6" id="KW-0235">DNA replication</keyword>
<feature type="domain" description="Polymerase/histidinol phosphatase N-terminal" evidence="10">
    <location>
        <begin position="262"/>
        <end position="350"/>
    </location>
</feature>
<dbReference type="Gene3D" id="3.30.420.10">
    <property type="entry name" value="Ribonuclease H-like superfamily/Ribonuclease H"/>
    <property type="match status" value="1"/>
</dbReference>
<comment type="subcellular location">
    <subcellularLocation>
        <location evidence="1">Cytoplasm</location>
    </subcellularLocation>
</comment>
<dbReference type="InterPro" id="IPR013520">
    <property type="entry name" value="Ribonucl_H"/>
</dbReference>
<dbReference type="Gene3D" id="1.10.150.870">
    <property type="match status" value="1"/>
</dbReference>
<dbReference type="Pfam" id="PF02811">
    <property type="entry name" value="PHP"/>
    <property type="match status" value="1"/>
</dbReference>
<dbReference type="GO" id="GO:0003676">
    <property type="term" value="F:nucleic acid binding"/>
    <property type="evidence" value="ECO:0007669"/>
    <property type="project" value="InterPro"/>
</dbReference>
<dbReference type="GO" id="GO:0006260">
    <property type="term" value="P:DNA replication"/>
    <property type="evidence" value="ECO:0007669"/>
    <property type="project" value="UniProtKB-KW"/>
</dbReference>
<dbReference type="EC" id="2.7.7.7" evidence="2"/>
<evidence type="ECO:0000256" key="1">
    <source>
        <dbReference type="ARBA" id="ARBA00004496"/>
    </source>
</evidence>
<dbReference type="InterPro" id="IPR040982">
    <property type="entry name" value="DNA_pol3_finger"/>
</dbReference>
<reference evidence="11 12" key="1">
    <citation type="submission" date="2016-10" db="EMBL/GenBank/DDBJ databases">
        <authorList>
            <person name="Varghese N."/>
            <person name="Submissions S."/>
        </authorList>
    </citation>
    <scope>NUCLEOTIDE SEQUENCE [LARGE SCALE GENOMIC DNA]</scope>
    <source>
        <strain evidence="11 12">RHA_55</strain>
    </source>
</reference>
<dbReference type="CDD" id="cd06127">
    <property type="entry name" value="DEDDh"/>
    <property type="match status" value="1"/>
</dbReference>
<dbReference type="InterPro" id="IPR041931">
    <property type="entry name" value="DNA_pol3_alpha_thumb_dom"/>
</dbReference>
<feature type="domain" description="Exonuclease" evidence="9">
    <location>
        <begin position="1"/>
        <end position="192"/>
    </location>
</feature>
<dbReference type="STRING" id="1249933.SAMN04489797_1206"/>
<dbReference type="PANTHER" id="PTHR32294:SF0">
    <property type="entry name" value="DNA POLYMERASE III SUBUNIT ALPHA"/>
    <property type="match status" value="1"/>
</dbReference>
<evidence type="ECO:0000259" key="9">
    <source>
        <dbReference type="SMART" id="SM00479"/>
    </source>
</evidence>
<dbReference type="NCBIfam" id="NF004226">
    <property type="entry name" value="PRK05673.1"/>
    <property type="match status" value="1"/>
</dbReference>
<dbReference type="NCBIfam" id="TIGR00594">
    <property type="entry name" value="polc"/>
    <property type="match status" value="1"/>
</dbReference>
<dbReference type="CDD" id="cd04485">
    <property type="entry name" value="DnaE_OBF"/>
    <property type="match status" value="1"/>
</dbReference>
<dbReference type="InterPro" id="IPR011708">
    <property type="entry name" value="DNA_pol3_alpha_NTPase_dom"/>
</dbReference>
<proteinExistence type="predicted"/>
<dbReference type="Gene3D" id="2.40.50.140">
    <property type="entry name" value="Nucleic acid-binding proteins"/>
    <property type="match status" value="1"/>
</dbReference>
<dbReference type="InterPro" id="IPR004365">
    <property type="entry name" value="NA-bd_OB_tRNA"/>
</dbReference>
<keyword evidence="5" id="KW-0548">Nucleotidyltransferase</keyword>
<evidence type="ECO:0000256" key="4">
    <source>
        <dbReference type="ARBA" id="ARBA00022679"/>
    </source>
</evidence>
<dbReference type="InterPro" id="IPR004013">
    <property type="entry name" value="PHP_dom"/>
</dbReference>
<evidence type="ECO:0000256" key="6">
    <source>
        <dbReference type="ARBA" id="ARBA00022705"/>
    </source>
</evidence>
<dbReference type="InterPro" id="IPR012337">
    <property type="entry name" value="RNaseH-like_sf"/>
</dbReference>
<evidence type="ECO:0000256" key="7">
    <source>
        <dbReference type="ARBA" id="ARBA00022932"/>
    </source>
</evidence>
<accession>A0A1H1QR88</accession>
<dbReference type="SUPFAM" id="SSF53098">
    <property type="entry name" value="Ribonuclease H-like"/>
    <property type="match status" value="1"/>
</dbReference>
<dbReference type="GO" id="GO:0005737">
    <property type="term" value="C:cytoplasm"/>
    <property type="evidence" value="ECO:0007669"/>
    <property type="project" value="UniProtKB-SubCell"/>
</dbReference>
<organism evidence="11 12">
    <name type="scientific">Winogradskyella sediminis</name>
    <dbReference type="NCBI Taxonomy" id="1382466"/>
    <lineage>
        <taxon>Bacteria</taxon>
        <taxon>Pseudomonadati</taxon>
        <taxon>Bacteroidota</taxon>
        <taxon>Flavobacteriia</taxon>
        <taxon>Flavobacteriales</taxon>
        <taxon>Flavobacteriaceae</taxon>
        <taxon>Winogradskyella</taxon>
    </lineage>
</organism>
<dbReference type="Pfam" id="PF00929">
    <property type="entry name" value="RNase_T"/>
    <property type="match status" value="1"/>
</dbReference>
<dbReference type="PANTHER" id="PTHR32294">
    <property type="entry name" value="DNA POLYMERASE III SUBUNIT ALPHA"/>
    <property type="match status" value="1"/>
</dbReference>